<feature type="coiled-coil region" evidence="6">
    <location>
        <begin position="1617"/>
        <end position="1749"/>
    </location>
</feature>
<evidence type="ECO:0000256" key="2">
    <source>
        <dbReference type="ARBA" id="ARBA00022490"/>
    </source>
</evidence>
<feature type="region of interest" description="Disordered" evidence="7">
    <location>
        <begin position="2545"/>
        <end position="2572"/>
    </location>
</feature>
<evidence type="ECO:0000256" key="5">
    <source>
        <dbReference type="ARBA" id="ARBA00023212"/>
    </source>
</evidence>
<feature type="compositionally biased region" description="Basic and acidic residues" evidence="7">
    <location>
        <begin position="335"/>
        <end position="349"/>
    </location>
</feature>
<comment type="caution">
    <text evidence="9">The sequence shown here is derived from an EMBL/GenBank/DDBJ whole genome shotgun (WGS) entry which is preliminary data.</text>
</comment>
<feature type="coiled-coil region" evidence="6">
    <location>
        <begin position="1795"/>
        <end position="1921"/>
    </location>
</feature>
<dbReference type="GO" id="GO:0007165">
    <property type="term" value="P:signal transduction"/>
    <property type="evidence" value="ECO:0007669"/>
    <property type="project" value="InterPro"/>
</dbReference>
<evidence type="ECO:0000259" key="8">
    <source>
        <dbReference type="Pfam" id="PF10495"/>
    </source>
</evidence>
<feature type="compositionally biased region" description="Low complexity" evidence="7">
    <location>
        <begin position="31"/>
        <end position="49"/>
    </location>
</feature>
<feature type="coiled-coil region" evidence="6">
    <location>
        <begin position="1038"/>
        <end position="1142"/>
    </location>
</feature>
<proteinExistence type="predicted"/>
<feature type="domain" description="Pericentrin/AKAP-450 centrosomal targeting" evidence="8">
    <location>
        <begin position="2404"/>
        <end position="2474"/>
    </location>
</feature>
<feature type="coiled-coil region" evidence="6">
    <location>
        <begin position="925"/>
        <end position="973"/>
    </location>
</feature>
<dbReference type="InterPro" id="IPR019528">
    <property type="entry name" value="PACT_domain"/>
</dbReference>
<name>A0AAN7ZJE1_9COLE</name>
<evidence type="ECO:0000313" key="9">
    <source>
        <dbReference type="EMBL" id="KAK5641438.1"/>
    </source>
</evidence>
<feature type="coiled-coil region" evidence="6">
    <location>
        <begin position="630"/>
        <end position="679"/>
    </location>
</feature>
<dbReference type="Pfam" id="PF10495">
    <property type="entry name" value="PACT_coil_coil"/>
    <property type="match status" value="1"/>
</dbReference>
<feature type="compositionally biased region" description="Basic residues" evidence="7">
    <location>
        <begin position="18"/>
        <end position="30"/>
    </location>
</feature>
<feature type="coiled-coil region" evidence="6">
    <location>
        <begin position="2357"/>
        <end position="2384"/>
    </location>
</feature>
<sequence length="2629" mass="303127">MEGDRQKKVEAGREKLAAYRKKKEKHKHSPRSTSASQSDTSLSTSPPSSEHLPKLRTGDIQSDSSIISEHLNSHSESIENDRSLQEIEISNVPSNCSFFENLSSDENTERISQENKPSPLNFSVVGSNSNSSRAIDETNVDSQSNVQSILNEILKSEEFKSDSERTLHHSNSTDSNDNSFNLFKDFNLNDSLINEYGTKSNRVDEVFNRGGAGESSKLKQLDEIDDTKETFAAGTVDLESLRDINSSAQSTPSLNTSTTDYKILHDEYRNKFVEYQTALKHRDTIIEQLTEALKQSVVNREQLAEQSDFFSKEIDVLKKQLVETSDLLNQKKLDISNSDNKHDSSKSIKDSSIQTDSLPSQILQGVINNSDTTLPIEQTDGVISQTQHFQSSSDSDVGGPILNLDQECLQLEKTLSLSQIELMKEVKDSINACVETQMGEYRKLQQAELHTLEEKLKNEKIGYETQIVKLKELLNDINSDLETKHAREMEELRTYFEKKCAELGKNYSEEVFNQHSRKISESSSCSESLDYVFSGSHPPSGPGGDATHIHINLPRIEHIKATFQKFTKSDCIKLKKDLLNIVEDLNRYDLESISREEHADLLTNLEKCNLQQVFKFDLSRFKLEMQNKYHAELEILREDYMNRIDNLNVDHDNKIRHIESKYMEQIDSLQCDLQEALQNAEVNVHTAVQEVMLAASTSDDTEWPTELLQIRNKFAEKYEREIDQLKQQHHDEVAKLKEEHFKILAGTVERARRKSLKDTTENEAEIVEERDNLLKTTILLRHLIAQLLKYFSECEDELNNTLVDELLKQNIGKNLTELEFELNLNESSFGRFSNISKKRVHFAPKVDEIISAIHDTDTNISLDVRNELDACLERLKSDANAILNLSLTFNQQEPKAQSDGEVRIASLTRQLATESKMKKDLIVELDEARKFAQNLDIDRTNLENQIEDLINKQKILEKDLNLSREKIAELIENGPKELVSKGYGGVENVEHHSLENRIAVLGELQERARSMVLECASTANHPLLELVEELCSEGNRVTEEAKNEHHDLQQQIDAADKKLRATCRFLEEQSAEREQERDEAQKEIACLREQIRERAKDRASCEHISKEVEQLEAQIREMTKVIEESQVKQNEVESEKQEAIEKIFVLRDIIRDLESQVEVKTVGEDELKEIILQLEEIIKQQTATNEELNEQLSSVRNIKEAQNFQQHIDQLEDEIQRLKLHTEFAGSEGVLKQLKSQLNDFEVSIDERTRELEGLLFVISTTNCSSPSEDMSIRDQIRPRTPSVLDECDVPLQQLARLKEKLIKHSRAEDAAVKKIHDLEMEVDSVKHDLNEVQNERDILQDQVSEHLILISSLQMRLDDQRLRAEQVQKQTNTSLEVRIYDLENEIKSLMEVITARDKTIKNLNKTIDETRKKLKDQELELTTKADDQFICQLQEQLEKMQAENVALLKKINDDAQNAQVLPNLVDNILADKNKDIEKLQEKLDKSQTQLNDYLSLNLDREQLKTLSQLSTSERALSDILSLVDRDSPDKLRKVNRTTESLSGSVNIIPHKQTVNETIPVPANIRFEPEISRIEKVGKQNLFYSLDSSLLKPNSTEIHKSTEKRVHFEDTVFNAAIEKLRAEILEQKNEIFEKDELIKEYSERLNILLELEANVIKLQEKLEFTEKALQDASLSFETDLNNMKDVEKCLNVDIAEKKMQLMKKDEQLKLAEEDSVRKDQMYMNLVKEKRELEKTFNELQNEIRRYRDCDDILSNNNKEIASLKSQIAEMGNSFSKVKDLETELCVKQDEISKLKVDFESRNSELKTKLDEFERKLNEKNEITDKLQKDLSNKESQLHTLSQEVDNKSKEVEVLKGNLLQEQKKIATEFEVNIRDMKNLLIDRETEIEILNEDAQRYQDDIAKLEEKLKSFKSTLNQEYELKFSQNLRDIAAKDLEIFKLNVELDDTNRKVYNLQEVLKEKDKVVEQMSEDSKSLRINLQTIQSKMKETGNMLDLKRRLEDEKQLNCVLQEQLHILKSEIADPKPVDMTASIEEITGEVRKQLEYSAQLDSSILSALENSDKEDTNDVDLLRQKIAKEKILRADLNSLNSGLQQNIHELQIKYEEAEDKINNLQSLLTNEKHAQLADAKMLEKFRERLKVALDNENEFGKVLDNEKQIRLHLEEQVTSLKLKLSNFSSGENSKTEVTEYKSLPTLETLELNRLRTHVQVLEGEVTKLQSCIKDLKSEKLKTSATLKYTNDMLEFKNVEIEKLHSHIGGLKEDEENVKQKWISYNAELEQKNRELENSRALIGELESEEREMKEQIEKLNKKFAKAIEREKKLMAEMQRDQLKKTVPDQFLIKMKELNEMVHKHVMENEQMGKVISNLNNEKSVLQNRIMELEELNHVKFPFDDPVERANHLFAKYLRSESYRKALAWQKKYIISLLASYQNHSLPFESATVTPTYGRLCGKSRFRAVVACVMAMIRMQYLVQRWHSGVRGIVRVRNRYHQKMIAMPYTSSLNNSTVAATQFQVGQPVSSQNFPFQIISPVYSQLHTNPVLVPSTSQHHDNSLVQSDAGGSSDQNPWSGQTPPSKDYYCKGRGGFSTKPIISTQSCRDMIQLNMPLILEAKLRYFRIFSDFNVTRDSNVT</sequence>
<keyword evidence="2" id="KW-0963">Cytoplasm</keyword>
<keyword evidence="5" id="KW-0206">Cytoskeleton</keyword>
<feature type="coiled-coil region" evidence="6">
    <location>
        <begin position="2267"/>
        <end position="2329"/>
    </location>
</feature>
<feature type="coiled-coil region" evidence="6">
    <location>
        <begin position="2082"/>
        <end position="2123"/>
    </location>
</feature>
<organism evidence="9 10">
    <name type="scientific">Pyrocoelia pectoralis</name>
    <dbReference type="NCBI Taxonomy" id="417401"/>
    <lineage>
        <taxon>Eukaryota</taxon>
        <taxon>Metazoa</taxon>
        <taxon>Ecdysozoa</taxon>
        <taxon>Arthropoda</taxon>
        <taxon>Hexapoda</taxon>
        <taxon>Insecta</taxon>
        <taxon>Pterygota</taxon>
        <taxon>Neoptera</taxon>
        <taxon>Endopterygota</taxon>
        <taxon>Coleoptera</taxon>
        <taxon>Polyphaga</taxon>
        <taxon>Elateriformia</taxon>
        <taxon>Elateroidea</taxon>
        <taxon>Lampyridae</taxon>
        <taxon>Lampyrinae</taxon>
        <taxon>Pyrocoelia</taxon>
    </lineage>
</organism>
<evidence type="ECO:0000256" key="3">
    <source>
        <dbReference type="ARBA" id="ARBA00022553"/>
    </source>
</evidence>
<gene>
    <name evidence="9" type="ORF">RI129_009985</name>
</gene>
<feature type="region of interest" description="Disordered" evidence="7">
    <location>
        <begin position="1"/>
        <end position="56"/>
    </location>
</feature>
<feature type="coiled-coil region" evidence="6">
    <location>
        <begin position="1316"/>
        <end position="1497"/>
    </location>
</feature>
<feature type="region of interest" description="Disordered" evidence="7">
    <location>
        <begin position="335"/>
        <end position="354"/>
    </location>
</feature>
<dbReference type="EMBL" id="JAVRBK010000007">
    <property type="protein sequence ID" value="KAK5641438.1"/>
    <property type="molecule type" value="Genomic_DNA"/>
</dbReference>
<feature type="coiled-coil region" evidence="6">
    <location>
        <begin position="708"/>
        <end position="739"/>
    </location>
</feature>
<accession>A0AAN7ZJE1</accession>
<dbReference type="PANTHER" id="PTHR44981">
    <property type="entry name" value="PERICENTRIN-LIKE PROTEIN, ISOFORM F"/>
    <property type="match status" value="1"/>
</dbReference>
<dbReference type="InterPro" id="IPR028745">
    <property type="entry name" value="AKAP9/Pericentrin"/>
</dbReference>
<keyword evidence="3" id="KW-0597">Phosphoprotein</keyword>
<feature type="compositionally biased region" description="Polar residues" evidence="7">
    <location>
        <begin position="2551"/>
        <end position="2572"/>
    </location>
</feature>
<reference evidence="9 10" key="1">
    <citation type="journal article" date="2024" name="Insects">
        <title>An Improved Chromosome-Level Genome Assembly of the Firefly Pyrocoelia pectoralis.</title>
        <authorList>
            <person name="Fu X."/>
            <person name="Meyer-Rochow V.B."/>
            <person name="Ballantyne L."/>
            <person name="Zhu X."/>
        </authorList>
    </citation>
    <scope>NUCLEOTIDE SEQUENCE [LARGE SCALE GENOMIC DNA]</scope>
    <source>
        <strain evidence="9">XCY_ONT2</strain>
    </source>
</reference>
<evidence type="ECO:0000256" key="6">
    <source>
        <dbReference type="SAM" id="Coils"/>
    </source>
</evidence>
<protein>
    <recommendedName>
        <fullName evidence="8">Pericentrin/AKAP-450 centrosomal targeting domain-containing protein</fullName>
    </recommendedName>
</protein>
<dbReference type="GO" id="GO:0005737">
    <property type="term" value="C:cytoplasm"/>
    <property type="evidence" value="ECO:0007669"/>
    <property type="project" value="UniProtKB-ARBA"/>
</dbReference>
<keyword evidence="4 6" id="KW-0175">Coiled coil</keyword>
<keyword evidence="10" id="KW-1185">Reference proteome</keyword>
<evidence type="ECO:0000256" key="1">
    <source>
        <dbReference type="ARBA" id="ARBA00004300"/>
    </source>
</evidence>
<comment type="subcellular location">
    <subcellularLocation>
        <location evidence="1">Cytoplasm</location>
        <location evidence="1">Cytoskeleton</location>
        <location evidence="1">Microtubule organizing center</location>
        <location evidence="1">Centrosome</location>
    </subcellularLocation>
</comment>
<feature type="coiled-coil region" evidence="6">
    <location>
        <begin position="286"/>
        <end position="320"/>
    </location>
</feature>
<feature type="coiled-coil region" evidence="6">
    <location>
        <begin position="1171"/>
        <end position="1251"/>
    </location>
</feature>
<dbReference type="GO" id="GO:0005813">
    <property type="term" value="C:centrosome"/>
    <property type="evidence" value="ECO:0007669"/>
    <property type="project" value="UniProtKB-SubCell"/>
</dbReference>
<dbReference type="GO" id="GO:0060090">
    <property type="term" value="F:molecular adaptor activity"/>
    <property type="evidence" value="ECO:0007669"/>
    <property type="project" value="InterPro"/>
</dbReference>
<feature type="compositionally biased region" description="Basic and acidic residues" evidence="7">
    <location>
        <begin position="1"/>
        <end position="17"/>
    </location>
</feature>
<evidence type="ECO:0000256" key="7">
    <source>
        <dbReference type="SAM" id="MobiDB-lite"/>
    </source>
</evidence>
<dbReference type="Proteomes" id="UP001329430">
    <property type="component" value="Chromosome 7"/>
</dbReference>
<evidence type="ECO:0000256" key="4">
    <source>
        <dbReference type="ARBA" id="ARBA00023054"/>
    </source>
</evidence>
<dbReference type="PANTHER" id="PTHR44981:SF2">
    <property type="entry name" value="PERICENTRIN-LIKE PROTEIN, ISOFORM F"/>
    <property type="match status" value="1"/>
</dbReference>
<evidence type="ECO:0000313" key="10">
    <source>
        <dbReference type="Proteomes" id="UP001329430"/>
    </source>
</evidence>